<dbReference type="STRING" id="1419482.SAMN05444266_107221"/>
<feature type="domain" description="HTH gntR-type" evidence="4">
    <location>
        <begin position="18"/>
        <end position="86"/>
    </location>
</feature>
<dbReference type="InterPro" id="IPR036390">
    <property type="entry name" value="WH_DNA-bd_sf"/>
</dbReference>
<dbReference type="CDD" id="cd07377">
    <property type="entry name" value="WHTH_GntR"/>
    <property type="match status" value="1"/>
</dbReference>
<reference evidence="5 6" key="1">
    <citation type="submission" date="2016-11" db="EMBL/GenBank/DDBJ databases">
        <authorList>
            <person name="Jaros S."/>
            <person name="Januszkiewicz K."/>
            <person name="Wedrychowicz H."/>
        </authorList>
    </citation>
    <scope>NUCLEOTIDE SEQUENCE [LARGE SCALE GENOMIC DNA]</scope>
    <source>
        <strain evidence="5 6">DSM 27406</strain>
    </source>
</reference>
<protein>
    <submittedName>
        <fullName evidence="5">DNA-binding transcriptional regulator, FadR family</fullName>
    </submittedName>
</protein>
<dbReference type="SMART" id="SM00345">
    <property type="entry name" value="HTH_GNTR"/>
    <property type="match status" value="1"/>
</dbReference>
<dbReference type="PRINTS" id="PR00035">
    <property type="entry name" value="HTHGNTR"/>
</dbReference>
<keyword evidence="3" id="KW-0804">Transcription</keyword>
<keyword evidence="1" id="KW-0805">Transcription regulation</keyword>
<keyword evidence="2 5" id="KW-0238">DNA-binding</keyword>
<evidence type="ECO:0000256" key="2">
    <source>
        <dbReference type="ARBA" id="ARBA00023125"/>
    </source>
</evidence>
<dbReference type="GO" id="GO:0003700">
    <property type="term" value="F:DNA-binding transcription factor activity"/>
    <property type="evidence" value="ECO:0007669"/>
    <property type="project" value="InterPro"/>
</dbReference>
<sequence>MQTSDDMMSKPTSPLKRMSLAEEVAGLLQDAIESGRYRVNDQLPPEPELMVQFGVGRSSIREAVKILANRGFVKVQQGLGTFVTSQNGSGEPLTQRLQRADFEDLNEVRLVLEVKIAEKAALLRSKKDVEKMKGFLKKRFEYAVSNQLEACIQADIHFHSAIAEAAKNELMIELYGTVANMLKQSFVQRYGNTDTFIETQELHEALLHAIADKDPKKAWSCATKIATHGK</sequence>
<dbReference type="SUPFAM" id="SSF48008">
    <property type="entry name" value="GntR ligand-binding domain-like"/>
    <property type="match status" value="1"/>
</dbReference>
<dbReference type="PANTHER" id="PTHR43537">
    <property type="entry name" value="TRANSCRIPTIONAL REGULATOR, GNTR FAMILY"/>
    <property type="match status" value="1"/>
</dbReference>
<dbReference type="SMART" id="SM00895">
    <property type="entry name" value="FCD"/>
    <property type="match status" value="1"/>
</dbReference>
<dbReference type="InterPro" id="IPR011711">
    <property type="entry name" value="GntR_C"/>
</dbReference>
<dbReference type="InterPro" id="IPR036388">
    <property type="entry name" value="WH-like_DNA-bd_sf"/>
</dbReference>
<gene>
    <name evidence="5" type="ORF">SAMN05444266_107221</name>
</gene>
<dbReference type="Gene3D" id="1.20.120.530">
    <property type="entry name" value="GntR ligand-binding domain-like"/>
    <property type="match status" value="1"/>
</dbReference>
<dbReference type="InterPro" id="IPR008920">
    <property type="entry name" value="TF_FadR/GntR_C"/>
</dbReference>
<name>A0A1M7HGA4_9BACT</name>
<dbReference type="Pfam" id="PF07729">
    <property type="entry name" value="FCD"/>
    <property type="match status" value="1"/>
</dbReference>
<dbReference type="Pfam" id="PF00392">
    <property type="entry name" value="GntR"/>
    <property type="match status" value="1"/>
</dbReference>
<accession>A0A1M7HGA4</accession>
<dbReference type="InterPro" id="IPR000524">
    <property type="entry name" value="Tscrpt_reg_HTH_GntR"/>
</dbReference>
<dbReference type="PANTHER" id="PTHR43537:SF5">
    <property type="entry name" value="UXU OPERON TRANSCRIPTIONAL REGULATOR"/>
    <property type="match status" value="1"/>
</dbReference>
<evidence type="ECO:0000313" key="6">
    <source>
        <dbReference type="Proteomes" id="UP000184420"/>
    </source>
</evidence>
<keyword evidence="6" id="KW-1185">Reference proteome</keyword>
<dbReference type="SUPFAM" id="SSF46785">
    <property type="entry name" value="Winged helix' DNA-binding domain"/>
    <property type="match status" value="1"/>
</dbReference>
<evidence type="ECO:0000256" key="1">
    <source>
        <dbReference type="ARBA" id="ARBA00023015"/>
    </source>
</evidence>
<organism evidence="5 6">
    <name type="scientific">Chitinophaga jiangningensis</name>
    <dbReference type="NCBI Taxonomy" id="1419482"/>
    <lineage>
        <taxon>Bacteria</taxon>
        <taxon>Pseudomonadati</taxon>
        <taxon>Bacteroidota</taxon>
        <taxon>Chitinophagia</taxon>
        <taxon>Chitinophagales</taxon>
        <taxon>Chitinophagaceae</taxon>
        <taxon>Chitinophaga</taxon>
    </lineage>
</organism>
<dbReference type="Gene3D" id="1.10.10.10">
    <property type="entry name" value="Winged helix-like DNA-binding domain superfamily/Winged helix DNA-binding domain"/>
    <property type="match status" value="1"/>
</dbReference>
<dbReference type="AlphaFoldDB" id="A0A1M7HGA4"/>
<dbReference type="EMBL" id="FRBL01000007">
    <property type="protein sequence ID" value="SHM27373.1"/>
    <property type="molecule type" value="Genomic_DNA"/>
</dbReference>
<proteinExistence type="predicted"/>
<evidence type="ECO:0000313" key="5">
    <source>
        <dbReference type="EMBL" id="SHM27373.1"/>
    </source>
</evidence>
<evidence type="ECO:0000256" key="3">
    <source>
        <dbReference type="ARBA" id="ARBA00023163"/>
    </source>
</evidence>
<dbReference type="GO" id="GO:0003677">
    <property type="term" value="F:DNA binding"/>
    <property type="evidence" value="ECO:0007669"/>
    <property type="project" value="UniProtKB-KW"/>
</dbReference>
<dbReference type="PROSITE" id="PS50949">
    <property type="entry name" value="HTH_GNTR"/>
    <property type="match status" value="1"/>
</dbReference>
<evidence type="ECO:0000259" key="4">
    <source>
        <dbReference type="PROSITE" id="PS50949"/>
    </source>
</evidence>
<dbReference type="Proteomes" id="UP000184420">
    <property type="component" value="Unassembled WGS sequence"/>
</dbReference>